<keyword evidence="3 11" id="KW-0963">Cytoplasm</keyword>
<keyword evidence="5 11" id="KW-0547">Nucleotide-binding</keyword>
<dbReference type="InterPro" id="IPR019499">
    <property type="entry name" value="Val-tRNA_synth_tRNA-bd"/>
</dbReference>
<dbReference type="Gene3D" id="3.40.50.620">
    <property type="entry name" value="HUPs"/>
    <property type="match status" value="2"/>
</dbReference>
<dbReference type="PRINTS" id="PR00986">
    <property type="entry name" value="TRNASYNTHVAL"/>
</dbReference>
<dbReference type="GO" id="GO:0006438">
    <property type="term" value="P:valyl-tRNA aminoacylation"/>
    <property type="evidence" value="ECO:0007669"/>
    <property type="project" value="UniProtKB-UniRule"/>
</dbReference>
<organism evidence="15 16">
    <name type="scientific">Candidatus Gallitreponema excrementavium</name>
    <dbReference type="NCBI Taxonomy" id="2840840"/>
    <lineage>
        <taxon>Bacteria</taxon>
        <taxon>Pseudomonadati</taxon>
        <taxon>Spirochaetota</taxon>
        <taxon>Spirochaetia</taxon>
        <taxon>Spirochaetales</taxon>
        <taxon>Candidatus Gallitreponema</taxon>
    </lineage>
</organism>
<comment type="domain">
    <text evidence="11">The C-terminal coiled-coil domain is crucial for aminoacylation activity.</text>
</comment>
<feature type="domain" description="Methionyl/Valyl/Leucyl/Isoleucyl-tRNA synthetase anticodon-binding" evidence="13">
    <location>
        <begin position="633"/>
        <end position="788"/>
    </location>
</feature>
<dbReference type="SUPFAM" id="SSF47323">
    <property type="entry name" value="Anticodon-binding domain of a subclass of class I aminoacyl-tRNA synthetases"/>
    <property type="match status" value="1"/>
</dbReference>
<evidence type="ECO:0000259" key="14">
    <source>
        <dbReference type="Pfam" id="PF10458"/>
    </source>
</evidence>
<keyword evidence="8 11" id="KW-0175">Coiled coil</keyword>
<dbReference type="Gene3D" id="1.10.287.380">
    <property type="entry name" value="Valyl-tRNA synthetase, C-terminal domain"/>
    <property type="match status" value="1"/>
</dbReference>
<evidence type="ECO:0000313" key="15">
    <source>
        <dbReference type="EMBL" id="MBO8457712.1"/>
    </source>
</evidence>
<dbReference type="Pfam" id="PF10458">
    <property type="entry name" value="Val_tRNA-synt_C"/>
    <property type="match status" value="1"/>
</dbReference>
<dbReference type="InterPro" id="IPR013155">
    <property type="entry name" value="M/V/L/I-tRNA-synth_anticd-bd"/>
</dbReference>
<evidence type="ECO:0000256" key="8">
    <source>
        <dbReference type="ARBA" id="ARBA00023054"/>
    </source>
</evidence>
<feature type="short sequence motif" description="'KMSKS' region" evidence="11">
    <location>
        <begin position="551"/>
        <end position="555"/>
    </location>
</feature>
<dbReference type="SUPFAM" id="SSF52374">
    <property type="entry name" value="Nucleotidylyl transferase"/>
    <property type="match status" value="1"/>
</dbReference>
<comment type="function">
    <text evidence="11">Catalyzes the attachment of valine to tRNA(Val). As ValRS can inadvertently accommodate and process structurally similar amino acids such as threonine, to avoid such errors, it has a 'posttransfer' editing activity that hydrolyzes mischarged Thr-tRNA(Val) in a tRNA-dependent manner.</text>
</comment>
<dbReference type="Proteomes" id="UP000823638">
    <property type="component" value="Unassembled WGS sequence"/>
</dbReference>
<dbReference type="InterPro" id="IPR002303">
    <property type="entry name" value="Valyl-tRNA_ligase"/>
</dbReference>
<comment type="subcellular location">
    <subcellularLocation>
        <location evidence="1 11">Cytoplasm</location>
    </subcellularLocation>
</comment>
<dbReference type="PANTHER" id="PTHR11946">
    <property type="entry name" value="VALYL-TRNA SYNTHETASES"/>
    <property type="match status" value="1"/>
</dbReference>
<keyword evidence="9 11" id="KW-0030">Aminoacyl-tRNA synthetase</keyword>
<dbReference type="InterPro" id="IPR033705">
    <property type="entry name" value="Anticodon_Ia_Val"/>
</dbReference>
<comment type="domain">
    <text evidence="11">ValRS has two distinct active sites: one for aminoacylation and one for editing. The misactivated threonine is translocated from the active site to the editing site.</text>
</comment>
<dbReference type="GO" id="GO:0004832">
    <property type="term" value="F:valine-tRNA ligase activity"/>
    <property type="evidence" value="ECO:0007669"/>
    <property type="project" value="UniProtKB-UniRule"/>
</dbReference>
<reference evidence="15" key="1">
    <citation type="submission" date="2020-10" db="EMBL/GenBank/DDBJ databases">
        <authorList>
            <person name="Gilroy R."/>
        </authorList>
    </citation>
    <scope>NUCLEOTIDE SEQUENCE</scope>
    <source>
        <strain evidence="15">10532</strain>
    </source>
</reference>
<feature type="domain" description="Valyl-tRNA synthetase tRNA-binding arm" evidence="14">
    <location>
        <begin position="850"/>
        <end position="912"/>
    </location>
</feature>
<evidence type="ECO:0000256" key="9">
    <source>
        <dbReference type="ARBA" id="ARBA00023146"/>
    </source>
</evidence>
<evidence type="ECO:0000256" key="7">
    <source>
        <dbReference type="ARBA" id="ARBA00022917"/>
    </source>
</evidence>
<keyword evidence="6 11" id="KW-0067">ATP-binding</keyword>
<name>A0A9D9N293_9SPIR</name>
<keyword evidence="4 11" id="KW-0436">Ligase</keyword>
<evidence type="ECO:0000256" key="6">
    <source>
        <dbReference type="ARBA" id="ARBA00022840"/>
    </source>
</evidence>
<dbReference type="InterPro" id="IPR037118">
    <property type="entry name" value="Val-tRNA_synth_C_sf"/>
</dbReference>
<evidence type="ECO:0000256" key="2">
    <source>
        <dbReference type="ARBA" id="ARBA00011245"/>
    </source>
</evidence>
<dbReference type="CDD" id="cd00817">
    <property type="entry name" value="ValRS_core"/>
    <property type="match status" value="1"/>
</dbReference>
<proteinExistence type="inferred from homology"/>
<evidence type="ECO:0000256" key="11">
    <source>
        <dbReference type="HAMAP-Rule" id="MF_02004"/>
    </source>
</evidence>
<dbReference type="Gene3D" id="1.10.730.10">
    <property type="entry name" value="Isoleucyl-tRNA Synthetase, Domain 1"/>
    <property type="match status" value="1"/>
</dbReference>
<evidence type="ECO:0000256" key="5">
    <source>
        <dbReference type="ARBA" id="ARBA00022741"/>
    </source>
</evidence>
<dbReference type="PROSITE" id="PS00178">
    <property type="entry name" value="AA_TRNA_LIGASE_I"/>
    <property type="match status" value="1"/>
</dbReference>
<evidence type="ECO:0000256" key="3">
    <source>
        <dbReference type="ARBA" id="ARBA00022490"/>
    </source>
</evidence>
<dbReference type="SUPFAM" id="SSF46589">
    <property type="entry name" value="tRNA-binding arm"/>
    <property type="match status" value="1"/>
</dbReference>
<evidence type="ECO:0000256" key="4">
    <source>
        <dbReference type="ARBA" id="ARBA00022598"/>
    </source>
</evidence>
<feature type="binding site" evidence="11">
    <location>
        <position position="554"/>
    </location>
    <ligand>
        <name>ATP</name>
        <dbReference type="ChEBI" id="CHEBI:30616"/>
    </ligand>
</feature>
<gene>
    <name evidence="11" type="primary">valS</name>
    <name evidence="15" type="ORF">IAA81_05730</name>
</gene>
<comment type="similarity">
    <text evidence="11">Belongs to the class-I aminoacyl-tRNA synthetase family. ValS type 1 subfamily.</text>
</comment>
<comment type="caution">
    <text evidence="15">The sequence shown here is derived from an EMBL/GenBank/DDBJ whole genome shotgun (WGS) entry which is preliminary data.</text>
</comment>
<feature type="short sequence motif" description="'HIGH' region" evidence="11">
    <location>
        <begin position="53"/>
        <end position="63"/>
    </location>
</feature>
<dbReference type="GO" id="GO:0005524">
    <property type="term" value="F:ATP binding"/>
    <property type="evidence" value="ECO:0007669"/>
    <property type="project" value="UniProtKB-UniRule"/>
</dbReference>
<dbReference type="InterPro" id="IPR009008">
    <property type="entry name" value="Val/Leu/Ile-tRNA-synth_edit"/>
</dbReference>
<evidence type="ECO:0000259" key="13">
    <source>
        <dbReference type="Pfam" id="PF08264"/>
    </source>
</evidence>
<dbReference type="EMBL" id="JADIMM010000075">
    <property type="protein sequence ID" value="MBO8457712.1"/>
    <property type="molecule type" value="Genomic_DNA"/>
</dbReference>
<dbReference type="NCBIfam" id="NF004349">
    <property type="entry name" value="PRK05729.1"/>
    <property type="match status" value="1"/>
</dbReference>
<dbReference type="InterPro" id="IPR001412">
    <property type="entry name" value="aa-tRNA-synth_I_CS"/>
</dbReference>
<dbReference type="EC" id="6.1.1.9" evidence="11"/>
<dbReference type="PANTHER" id="PTHR11946:SF93">
    <property type="entry name" value="VALINE--TRNA LIGASE, CHLOROPLASTIC_MITOCHONDRIAL 2"/>
    <property type="match status" value="1"/>
</dbReference>
<feature type="coiled-coil region" evidence="11">
    <location>
        <begin position="853"/>
        <end position="908"/>
    </location>
</feature>
<dbReference type="InterPro" id="IPR014729">
    <property type="entry name" value="Rossmann-like_a/b/a_fold"/>
</dbReference>
<dbReference type="InterPro" id="IPR002300">
    <property type="entry name" value="aa-tRNA-synth_Ia"/>
</dbReference>
<dbReference type="NCBIfam" id="TIGR00422">
    <property type="entry name" value="valS"/>
    <property type="match status" value="1"/>
</dbReference>
<dbReference type="AlphaFoldDB" id="A0A9D9N293"/>
<dbReference type="Gene3D" id="3.90.740.10">
    <property type="entry name" value="Valyl/Leucyl/Isoleucyl-tRNA synthetase, editing domain"/>
    <property type="match status" value="1"/>
</dbReference>
<dbReference type="GO" id="GO:0005829">
    <property type="term" value="C:cytosol"/>
    <property type="evidence" value="ECO:0007669"/>
    <property type="project" value="TreeGrafter"/>
</dbReference>
<dbReference type="GO" id="GO:0002161">
    <property type="term" value="F:aminoacyl-tRNA deacylase activity"/>
    <property type="evidence" value="ECO:0007669"/>
    <property type="project" value="InterPro"/>
</dbReference>
<dbReference type="FunFam" id="3.40.50.620:FF:000098">
    <property type="entry name" value="Valine--tRNA ligase"/>
    <property type="match status" value="1"/>
</dbReference>
<dbReference type="FunFam" id="3.40.50.620:FF:000032">
    <property type="entry name" value="Valine--tRNA ligase"/>
    <property type="match status" value="1"/>
</dbReference>
<feature type="domain" description="Aminoacyl-tRNA synthetase class Ia" evidence="12">
    <location>
        <begin position="19"/>
        <end position="589"/>
    </location>
</feature>
<accession>A0A9D9N293</accession>
<protein>
    <recommendedName>
        <fullName evidence="11">Valine--tRNA ligase</fullName>
        <ecNumber evidence="11">6.1.1.9</ecNumber>
    </recommendedName>
    <alternativeName>
        <fullName evidence="11">Valyl-tRNA synthetase</fullName>
        <shortName evidence="11">ValRS</shortName>
    </alternativeName>
</protein>
<reference evidence="15" key="2">
    <citation type="journal article" date="2021" name="PeerJ">
        <title>Extensive microbial diversity within the chicken gut microbiome revealed by metagenomics and culture.</title>
        <authorList>
            <person name="Gilroy R."/>
            <person name="Ravi A."/>
            <person name="Getino M."/>
            <person name="Pursley I."/>
            <person name="Horton D.L."/>
            <person name="Alikhan N.F."/>
            <person name="Baker D."/>
            <person name="Gharbi K."/>
            <person name="Hall N."/>
            <person name="Watson M."/>
            <person name="Adriaenssens E.M."/>
            <person name="Foster-Nyarko E."/>
            <person name="Jarju S."/>
            <person name="Secka A."/>
            <person name="Antonio M."/>
            <person name="Oren A."/>
            <person name="Chaudhuri R.R."/>
            <person name="La Ragione R."/>
            <person name="Hildebrand F."/>
            <person name="Pallen M.J."/>
        </authorList>
    </citation>
    <scope>NUCLEOTIDE SEQUENCE</scope>
    <source>
        <strain evidence="15">10532</strain>
    </source>
</reference>
<dbReference type="Pfam" id="PF00133">
    <property type="entry name" value="tRNA-synt_1"/>
    <property type="match status" value="1"/>
</dbReference>
<evidence type="ECO:0000256" key="10">
    <source>
        <dbReference type="ARBA" id="ARBA00047552"/>
    </source>
</evidence>
<evidence type="ECO:0000259" key="12">
    <source>
        <dbReference type="Pfam" id="PF00133"/>
    </source>
</evidence>
<comment type="subunit">
    <text evidence="2 11">Monomer.</text>
</comment>
<dbReference type="SUPFAM" id="SSF50677">
    <property type="entry name" value="ValRS/IleRS/LeuRS editing domain"/>
    <property type="match status" value="1"/>
</dbReference>
<dbReference type="InterPro" id="IPR009080">
    <property type="entry name" value="tRNAsynth_Ia_anticodon-bd"/>
</dbReference>
<keyword evidence="7 11" id="KW-0648">Protein biosynthesis</keyword>
<dbReference type="InterPro" id="IPR010978">
    <property type="entry name" value="tRNA-bd_arm"/>
</dbReference>
<dbReference type="HAMAP" id="MF_02004">
    <property type="entry name" value="Val_tRNA_synth_type1"/>
    <property type="match status" value="1"/>
</dbReference>
<evidence type="ECO:0000313" key="16">
    <source>
        <dbReference type="Proteomes" id="UP000823638"/>
    </source>
</evidence>
<dbReference type="Pfam" id="PF08264">
    <property type="entry name" value="Anticodon_1"/>
    <property type="match status" value="1"/>
</dbReference>
<comment type="catalytic activity">
    <reaction evidence="10 11">
        <text>tRNA(Val) + L-valine + ATP = L-valyl-tRNA(Val) + AMP + diphosphate</text>
        <dbReference type="Rhea" id="RHEA:10704"/>
        <dbReference type="Rhea" id="RHEA-COMP:9672"/>
        <dbReference type="Rhea" id="RHEA-COMP:9708"/>
        <dbReference type="ChEBI" id="CHEBI:30616"/>
        <dbReference type="ChEBI" id="CHEBI:33019"/>
        <dbReference type="ChEBI" id="CHEBI:57762"/>
        <dbReference type="ChEBI" id="CHEBI:78442"/>
        <dbReference type="ChEBI" id="CHEBI:78537"/>
        <dbReference type="ChEBI" id="CHEBI:456215"/>
        <dbReference type="EC" id="6.1.1.9"/>
    </reaction>
</comment>
<evidence type="ECO:0000256" key="1">
    <source>
        <dbReference type="ARBA" id="ARBA00004496"/>
    </source>
</evidence>
<sequence length="913" mass="103980">MKAIELEKAYNPKSFEDRVYKDWEESGSFKPLSDKNPLEAAGRPNFTVVIPPPNVTGVLHMGHGLNNTLQDIVVRYHRMKGDNTLWLPGTDHAGIATQNVVERRLKKEGLRRQDLGRDKFLEKTWEVKREHHSIISNQQRRLGNSVDWSRERFTLDEGLSKAVREVFVTLYERNLIYRGNYLVNWCPSCGTALADDEVEHEDTAGAMYHMYYEIADGSSIPAVTLEDGTVFPGGNRIEIATTRPETLFGDTAVAVHPDDPRYKALVGKKVRLALTDREIPVVADSYVDRAFGTGVVKITPAHDPNDWEVGKRCGLDILNILNPDGTLNENVPEKYRGLSCKEARKTVVEDLISAGLFKEEEKITHSVGHCYRCHSVVEPYLSTQWFVRMKPMAEKALKAWKEGKIVFYPKKWENTYSHWMENIRDWCISRQLWWGHRIPVWYCQECGKMIVSREDPQNCPDCKAGKDKLQQDPDVLDTWFSSWLWPFSTLGWPEDTADLKTFYPTTALVTAYDIIFFWVSRMIMAGLEFTGKVPFRDINMHGLVRDKQGRKMSKSLGNGLDPLEIIDEYGADALKYTLAFMCAQGQDVLIDKDSFKLGSRFANKIWNASRYILGNLEGRELRAVSRTELKELDLWIINRLNLAAKNTASALESYRYNDAAQTVYEYFWNDFCDWYVEATKLSFKNGDEAEKDRAVSVLLNVLEESLRLLHPLLPFVTEEIYRFLPENCVTGGKKKADKLITAPYPLFSEERVDTCSEERFTSLQEIVRLVRALRTECGIDPAFKIKVALFVEKGSPAEAAKEKTDIICLLAGLSGVDFLENPKDKAKGSIGTVGKGFEAFIVPGEGADPEKMVQKFKKELEKEEGNFSKLKGKLSNEKFVANAPAEVVEGEKEKLNEIQRRIEKLKAYVSELV</sequence>
<dbReference type="CDD" id="cd07962">
    <property type="entry name" value="Anticodon_Ia_Val"/>
    <property type="match status" value="1"/>
</dbReference>